<reference evidence="2" key="1">
    <citation type="journal article" date="2020" name="mSystems">
        <title>Genome- and Community-Level Interaction Insights into Carbon Utilization and Element Cycling Functions of Hydrothermarchaeota in Hydrothermal Sediment.</title>
        <authorList>
            <person name="Zhou Z."/>
            <person name="Liu Y."/>
            <person name="Xu W."/>
            <person name="Pan J."/>
            <person name="Luo Z.H."/>
            <person name="Li M."/>
        </authorList>
    </citation>
    <scope>NUCLEOTIDE SEQUENCE [LARGE SCALE GENOMIC DNA]</scope>
    <source>
        <strain evidence="2">SpSt-735</strain>
    </source>
</reference>
<accession>A0A7C4FE93</accession>
<dbReference type="SUPFAM" id="SSF52218">
    <property type="entry name" value="Flavoproteins"/>
    <property type="match status" value="1"/>
</dbReference>
<dbReference type="SUPFAM" id="SSF56281">
    <property type="entry name" value="Metallo-hydrolase/oxidoreductase"/>
    <property type="match status" value="1"/>
</dbReference>
<organism evidence="2">
    <name type="scientific">Thermofilum pendens</name>
    <dbReference type="NCBI Taxonomy" id="2269"/>
    <lineage>
        <taxon>Archaea</taxon>
        <taxon>Thermoproteota</taxon>
        <taxon>Thermoprotei</taxon>
        <taxon>Thermofilales</taxon>
        <taxon>Thermofilaceae</taxon>
        <taxon>Thermofilum</taxon>
    </lineage>
</organism>
<dbReference type="InterPro" id="IPR008254">
    <property type="entry name" value="Flavodoxin/NO_synth"/>
</dbReference>
<dbReference type="PROSITE" id="PS50902">
    <property type="entry name" value="FLAVODOXIN_LIKE"/>
    <property type="match status" value="1"/>
</dbReference>
<feature type="domain" description="Flavodoxin-like" evidence="1">
    <location>
        <begin position="280"/>
        <end position="421"/>
    </location>
</feature>
<dbReference type="GO" id="GO:0010181">
    <property type="term" value="F:FMN binding"/>
    <property type="evidence" value="ECO:0007669"/>
    <property type="project" value="InterPro"/>
</dbReference>
<dbReference type="AlphaFoldDB" id="A0A7C4FE93"/>
<dbReference type="PANTHER" id="PTHR43717:SF1">
    <property type="entry name" value="ANAEROBIC NITRIC OXIDE REDUCTASE FLAVORUBREDOXIN"/>
    <property type="match status" value="1"/>
</dbReference>
<name>A0A7C4FE93_THEPE</name>
<protein>
    <submittedName>
        <fullName evidence="2">FprA family A-type flavoprotein</fullName>
    </submittedName>
</protein>
<dbReference type="SMART" id="SM00849">
    <property type="entry name" value="Lactamase_B"/>
    <property type="match status" value="1"/>
</dbReference>
<dbReference type="Gene3D" id="3.60.15.10">
    <property type="entry name" value="Ribonuclease Z/Hydroxyacylglutathione hydrolase-like"/>
    <property type="match status" value="1"/>
</dbReference>
<dbReference type="InterPro" id="IPR001279">
    <property type="entry name" value="Metallo-B-lactamas"/>
</dbReference>
<dbReference type="Pfam" id="PF00258">
    <property type="entry name" value="Flavodoxin_1"/>
    <property type="match status" value="1"/>
</dbReference>
<dbReference type="InterPro" id="IPR045761">
    <property type="entry name" value="ODP_dom"/>
</dbReference>
<dbReference type="Pfam" id="PF19583">
    <property type="entry name" value="ODP"/>
    <property type="match status" value="1"/>
</dbReference>
<proteinExistence type="predicted"/>
<dbReference type="EMBL" id="DTFI01000038">
    <property type="protein sequence ID" value="HGI42990.1"/>
    <property type="molecule type" value="Genomic_DNA"/>
</dbReference>
<comment type="caution">
    <text evidence="2">The sequence shown here is derived from an EMBL/GenBank/DDBJ whole genome shotgun (WGS) entry which is preliminary data.</text>
</comment>
<gene>
    <name evidence="2" type="ORF">ENV17_01210</name>
</gene>
<dbReference type="CDD" id="cd07709">
    <property type="entry name" value="flavodiiron_proteins_MBL-fold"/>
    <property type="match status" value="1"/>
</dbReference>
<evidence type="ECO:0000313" key="2">
    <source>
        <dbReference type="EMBL" id="HGI42990.1"/>
    </source>
</evidence>
<dbReference type="Gene3D" id="3.40.50.360">
    <property type="match status" value="1"/>
</dbReference>
<dbReference type="InterPro" id="IPR036866">
    <property type="entry name" value="RibonucZ/Hydroxyglut_hydro"/>
</dbReference>
<sequence>MREHNQGYKTAFALQKPFITSGKRKFVHPRFFVEKVTENLYIVRVDDTEVEYFEAAWEIPEKITYNAYLLVDGEAVLFDGWKRGYSDAFLSALEKVVDLRDLKYAVVHHAEPDHSGTAPVVASRSQAVFLGHPVAGRVLKSHFGVERFRPVKDGERLKVGDFTLRFVYTPWLHWPDTMVTYVEEEGVLLTCDVFGSYSLPPLFDDQADLGRLSRYARKYMVTVIGHYAEWVSKGVAKLEGLGVEPRVIAPGHGTVYRSNPRWVVEEYLRVASGQPEPGKAVLVYLSMYGNVEKAVERAAILLESKGMRVVRHAFTDRERAPLSEVLTDISDAELLVVGAPTYEAGAHPLAYHVARVIGEKLPQKRSMPVVVLSSFGWGAAGKKLVELLEGYGFTRVQLVEFEGAAPPELEGRLEESLRSLSRV</sequence>
<dbReference type="PANTHER" id="PTHR43717">
    <property type="entry name" value="ANAEROBIC NITRIC OXIDE REDUCTASE FLAVORUBREDOXIN"/>
    <property type="match status" value="1"/>
</dbReference>
<evidence type="ECO:0000259" key="1">
    <source>
        <dbReference type="PROSITE" id="PS50902"/>
    </source>
</evidence>
<dbReference type="InterPro" id="IPR029039">
    <property type="entry name" value="Flavoprotein-like_sf"/>
</dbReference>